<protein>
    <submittedName>
        <fullName evidence="1">Uncharacterized protein</fullName>
    </submittedName>
</protein>
<evidence type="ECO:0000313" key="2">
    <source>
        <dbReference type="Proteomes" id="UP001331936"/>
    </source>
</evidence>
<comment type="caution">
    <text evidence="1">The sequence shown here is derived from an EMBL/GenBank/DDBJ whole genome shotgun (WGS) entry which is preliminary data.</text>
</comment>
<accession>A0ABU7JLL3</accession>
<dbReference type="EMBL" id="JAUZMZ010000006">
    <property type="protein sequence ID" value="MEE2030930.1"/>
    <property type="molecule type" value="Genomic_DNA"/>
</dbReference>
<dbReference type="Proteomes" id="UP001331936">
    <property type="component" value="Unassembled WGS sequence"/>
</dbReference>
<organism evidence="1 2">
    <name type="scientific">Rhodococcus chondri</name>
    <dbReference type="NCBI Taxonomy" id="3065941"/>
    <lineage>
        <taxon>Bacteria</taxon>
        <taxon>Bacillati</taxon>
        <taxon>Actinomycetota</taxon>
        <taxon>Actinomycetes</taxon>
        <taxon>Mycobacteriales</taxon>
        <taxon>Nocardiaceae</taxon>
        <taxon>Rhodococcus</taxon>
    </lineage>
</organism>
<keyword evidence="2" id="KW-1185">Reference proteome</keyword>
<dbReference type="RefSeq" id="WP_330150351.1">
    <property type="nucleotide sequence ID" value="NZ_JAUZMZ010000006.1"/>
</dbReference>
<reference evidence="1 2" key="1">
    <citation type="submission" date="2023-08" db="EMBL/GenBank/DDBJ databases">
        <authorList>
            <person name="Girao M."/>
            <person name="Carvalho M.F."/>
        </authorList>
    </citation>
    <scope>NUCLEOTIDE SEQUENCE [LARGE SCALE GENOMIC DNA]</scope>
    <source>
        <strain evidence="1 2">CC-R104</strain>
    </source>
</reference>
<name>A0ABU7JLL3_9NOCA</name>
<gene>
    <name evidence="1" type="ORF">Q8814_02170</name>
</gene>
<proteinExistence type="predicted"/>
<evidence type="ECO:0000313" key="1">
    <source>
        <dbReference type="EMBL" id="MEE2030930.1"/>
    </source>
</evidence>
<sequence>MTPFAIDEAHYFANNSYQLLEQLVAHRGMPTEPDSIERLSSIGAIGPDRDLRTPESDISGARVAAVIRSTLQSGYGYEVADFEDFFRLGYGQVAPTVALPQWTR</sequence>